<proteinExistence type="inferred from homology"/>
<keyword evidence="2" id="KW-0788">Thiol protease</keyword>
<feature type="region of interest" description="Disordered" evidence="3">
    <location>
        <begin position="299"/>
        <end position="345"/>
    </location>
</feature>
<protein>
    <recommendedName>
        <fullName evidence="2">Ubiquitin carboxyl-terminal hydrolase</fullName>
        <ecNumber evidence="2">3.4.19.12</ecNumber>
    </recommendedName>
</protein>
<keyword evidence="6" id="KW-1185">Reference proteome</keyword>
<organism evidence="5 6">
    <name type="scientific">Euroglyphus maynei</name>
    <name type="common">Mayne's house dust mite</name>
    <dbReference type="NCBI Taxonomy" id="6958"/>
    <lineage>
        <taxon>Eukaryota</taxon>
        <taxon>Metazoa</taxon>
        <taxon>Ecdysozoa</taxon>
        <taxon>Arthropoda</taxon>
        <taxon>Chelicerata</taxon>
        <taxon>Arachnida</taxon>
        <taxon>Acari</taxon>
        <taxon>Acariformes</taxon>
        <taxon>Sarcoptiformes</taxon>
        <taxon>Astigmata</taxon>
        <taxon>Psoroptidia</taxon>
        <taxon>Analgoidea</taxon>
        <taxon>Pyroglyphidae</taxon>
        <taxon>Pyroglyphinae</taxon>
        <taxon>Euroglyphus</taxon>
    </lineage>
</organism>
<dbReference type="InterPro" id="IPR028889">
    <property type="entry name" value="USP"/>
</dbReference>
<reference evidence="5 6" key="1">
    <citation type="submission" date="2017-03" db="EMBL/GenBank/DDBJ databases">
        <title>Genome Survey of Euroglyphus maynei.</title>
        <authorList>
            <person name="Arlian L.G."/>
            <person name="Morgan M.S."/>
            <person name="Rider S.D."/>
        </authorList>
    </citation>
    <scope>NUCLEOTIDE SEQUENCE [LARGE SCALE GENOMIC DNA]</scope>
    <source>
        <strain evidence="5">Arlian Lab</strain>
        <tissue evidence="5">Whole body</tissue>
    </source>
</reference>
<feature type="region of interest" description="Disordered" evidence="3">
    <location>
        <begin position="476"/>
        <end position="506"/>
    </location>
</feature>
<evidence type="ECO:0000256" key="2">
    <source>
        <dbReference type="RuleBase" id="RU366025"/>
    </source>
</evidence>
<keyword evidence="2" id="KW-0645">Protease</keyword>
<comment type="similarity">
    <text evidence="2">Belongs to the peptidase C19 family.</text>
</comment>
<feature type="compositionally biased region" description="Basic and acidic residues" evidence="3">
    <location>
        <begin position="319"/>
        <end position="329"/>
    </location>
</feature>
<dbReference type="PANTHER" id="PTHR21646:SF39">
    <property type="entry name" value="UBIQUITIN CARBOXYL-TERMINAL HYDROLASE 16"/>
    <property type="match status" value="1"/>
</dbReference>
<keyword evidence="2 5" id="KW-0378">Hydrolase</keyword>
<evidence type="ECO:0000259" key="4">
    <source>
        <dbReference type="PROSITE" id="PS50235"/>
    </source>
</evidence>
<feature type="domain" description="USP" evidence="4">
    <location>
        <begin position="52"/>
        <end position="506"/>
    </location>
</feature>
<feature type="compositionally biased region" description="Low complexity" evidence="3">
    <location>
        <begin position="478"/>
        <end position="506"/>
    </location>
</feature>
<dbReference type="Pfam" id="PF00443">
    <property type="entry name" value="UCH"/>
    <property type="match status" value="2"/>
</dbReference>
<dbReference type="GO" id="GO:0006508">
    <property type="term" value="P:proteolysis"/>
    <property type="evidence" value="ECO:0007669"/>
    <property type="project" value="UniProtKB-KW"/>
</dbReference>
<dbReference type="GO" id="GO:0016579">
    <property type="term" value="P:protein deubiquitination"/>
    <property type="evidence" value="ECO:0007669"/>
    <property type="project" value="InterPro"/>
</dbReference>
<dbReference type="SUPFAM" id="SSF54001">
    <property type="entry name" value="Cysteine proteinases"/>
    <property type="match status" value="1"/>
</dbReference>
<dbReference type="PROSITE" id="PS00973">
    <property type="entry name" value="USP_2"/>
    <property type="match status" value="1"/>
</dbReference>
<accession>A0A1Y3BPF2</accession>
<comment type="caution">
    <text evidence="5">The sequence shown here is derived from an EMBL/GenBank/DDBJ whole genome shotgun (WGS) entry which is preliminary data.</text>
</comment>
<feature type="non-terminal residue" evidence="5">
    <location>
        <position position="506"/>
    </location>
</feature>
<dbReference type="InterPro" id="IPR050185">
    <property type="entry name" value="Ub_carboxyl-term_hydrolase"/>
</dbReference>
<dbReference type="PANTHER" id="PTHR21646">
    <property type="entry name" value="UBIQUITIN CARBOXYL-TERMINAL HYDROLASE"/>
    <property type="match status" value="1"/>
</dbReference>
<comment type="catalytic activity">
    <reaction evidence="1 2">
        <text>Thiol-dependent hydrolysis of ester, thioester, amide, peptide and isopeptide bonds formed by the C-terminal Gly of ubiquitin (a 76-residue protein attached to proteins as an intracellular targeting signal).</text>
        <dbReference type="EC" id="3.4.19.12"/>
    </reaction>
</comment>
<evidence type="ECO:0000256" key="3">
    <source>
        <dbReference type="SAM" id="MobiDB-lite"/>
    </source>
</evidence>
<gene>
    <name evidence="5" type="ORF">BLA29_003485</name>
</gene>
<evidence type="ECO:0000313" key="6">
    <source>
        <dbReference type="Proteomes" id="UP000194236"/>
    </source>
</evidence>
<dbReference type="Proteomes" id="UP000194236">
    <property type="component" value="Unassembled WGS sequence"/>
</dbReference>
<dbReference type="Gene3D" id="3.90.70.10">
    <property type="entry name" value="Cysteine proteinases"/>
    <property type="match status" value="1"/>
</dbReference>
<dbReference type="EC" id="3.4.19.12" evidence="2"/>
<dbReference type="GO" id="GO:0004843">
    <property type="term" value="F:cysteine-type deubiquitinase activity"/>
    <property type="evidence" value="ECO:0007669"/>
    <property type="project" value="UniProtKB-UniRule"/>
</dbReference>
<dbReference type="PROSITE" id="PS50235">
    <property type="entry name" value="USP_3"/>
    <property type="match status" value="1"/>
</dbReference>
<dbReference type="InterPro" id="IPR038765">
    <property type="entry name" value="Papain-like_cys_pep_sf"/>
</dbReference>
<keyword evidence="2" id="KW-0833">Ubl conjugation pathway</keyword>
<evidence type="ECO:0000313" key="5">
    <source>
        <dbReference type="EMBL" id="OTF82860.1"/>
    </source>
</evidence>
<dbReference type="EMBL" id="MUJZ01006411">
    <property type="protein sequence ID" value="OTF82860.1"/>
    <property type="molecule type" value="Genomic_DNA"/>
</dbReference>
<evidence type="ECO:0000256" key="1">
    <source>
        <dbReference type="ARBA" id="ARBA00000707"/>
    </source>
</evidence>
<sequence length="506" mass="58375">TTKSKHNSHYNDSEVIDLLSEKIDGVAIQPCSSSSSSLMMTGNSAKLANQPSGLPNLGNTCYFNSVMQVMAQTYPLHHFLRERCQPDFQWNARTFFWNQSKQAFTSESLHLSLPSPNSLMIDFLHLQEQIFAQKSTNPRSLLSDIQREKQQFDGFAQQDAQELLITLLDTLKKSEIVRQKHALLKGLRIEDRRNPTAEDRENAQRYKITAKHTVIDSIFGGQLLSIIHCNVCDYRSFSFEPFIDLALSLDTTFPQSKPNNVVINKKQQSTKMTKKNRKKNIDIDDVECEADVESCDEQTAINGDDDNSLAGRKKRRQEKKAARRAERKQMKLKNQQQHDNINDGCDVPKLKRFEASGFGLNKHRMMHKLNTRISFPYKLYLSPYTSRIYEYFSRFYEPDCDPDDLSDWNDRRLEYTLYAVVIHSGSLRFGHYMAYVCVRPRSFDAHNIRRFLHLKPFVSNIEHIMQFVHEDLDHKNDNPIINGDDDPISTNSTSSEPDSSNNQTAT</sequence>
<dbReference type="InterPro" id="IPR001394">
    <property type="entry name" value="Peptidase_C19_UCH"/>
</dbReference>
<dbReference type="OrthoDB" id="2020758at2759"/>
<name>A0A1Y3BPF2_EURMA</name>
<feature type="non-terminal residue" evidence="5">
    <location>
        <position position="1"/>
    </location>
</feature>
<dbReference type="AlphaFoldDB" id="A0A1Y3BPF2"/>
<dbReference type="InterPro" id="IPR018200">
    <property type="entry name" value="USP_CS"/>
</dbReference>
<dbReference type="PROSITE" id="PS00972">
    <property type="entry name" value="USP_1"/>
    <property type="match status" value="1"/>
</dbReference>